<sequence length="241" mass="27478">MEGSESKAVFEKLLELKPQIFINEVLNGVDDLVDDAFAIFRRQASAIIRTDENTAAPDLNTGVAYLQNKILSVLDRNLGLWEKYSLLQCFNVPEGFCLPERQDSYAANLQSVEALADFELEEQLDSLRSSVSQARKESRELNEELQILERQATSTDYFAKVAVELSNQSNGHDMFKEIISTADELRTKILELEANRMEASQRKKKMRLDFQKYRLSKSDNGDGLDKMNLQDLQRFLGEAIL</sequence>
<gene>
    <name evidence="1" type="ORF">MLD38_032811</name>
</gene>
<protein>
    <submittedName>
        <fullName evidence="1">Uncharacterized protein</fullName>
    </submittedName>
</protein>
<dbReference type="EMBL" id="CM042889">
    <property type="protein sequence ID" value="KAI4319179.1"/>
    <property type="molecule type" value="Genomic_DNA"/>
</dbReference>
<evidence type="ECO:0000313" key="2">
    <source>
        <dbReference type="Proteomes" id="UP001057402"/>
    </source>
</evidence>
<proteinExistence type="predicted"/>
<accession>A0ACB9M780</accession>
<comment type="caution">
    <text evidence="1">The sequence shown here is derived from an EMBL/GenBank/DDBJ whole genome shotgun (WGS) entry which is preliminary data.</text>
</comment>
<dbReference type="Proteomes" id="UP001057402">
    <property type="component" value="Chromosome 10"/>
</dbReference>
<keyword evidence="2" id="KW-1185">Reference proteome</keyword>
<organism evidence="1 2">
    <name type="scientific">Melastoma candidum</name>
    <dbReference type="NCBI Taxonomy" id="119954"/>
    <lineage>
        <taxon>Eukaryota</taxon>
        <taxon>Viridiplantae</taxon>
        <taxon>Streptophyta</taxon>
        <taxon>Embryophyta</taxon>
        <taxon>Tracheophyta</taxon>
        <taxon>Spermatophyta</taxon>
        <taxon>Magnoliopsida</taxon>
        <taxon>eudicotyledons</taxon>
        <taxon>Gunneridae</taxon>
        <taxon>Pentapetalae</taxon>
        <taxon>rosids</taxon>
        <taxon>malvids</taxon>
        <taxon>Myrtales</taxon>
        <taxon>Melastomataceae</taxon>
        <taxon>Melastomatoideae</taxon>
        <taxon>Melastomateae</taxon>
        <taxon>Melastoma</taxon>
    </lineage>
</organism>
<name>A0ACB9M780_9MYRT</name>
<evidence type="ECO:0000313" key="1">
    <source>
        <dbReference type="EMBL" id="KAI4319179.1"/>
    </source>
</evidence>
<reference evidence="2" key="1">
    <citation type="journal article" date="2023" name="Front. Plant Sci.">
        <title>Chromosomal-level genome assembly of Melastoma candidum provides insights into trichome evolution.</title>
        <authorList>
            <person name="Zhong Y."/>
            <person name="Wu W."/>
            <person name="Sun C."/>
            <person name="Zou P."/>
            <person name="Liu Y."/>
            <person name="Dai S."/>
            <person name="Zhou R."/>
        </authorList>
    </citation>
    <scope>NUCLEOTIDE SEQUENCE [LARGE SCALE GENOMIC DNA]</scope>
</reference>